<evidence type="ECO:0000256" key="4">
    <source>
        <dbReference type="ARBA" id="ARBA00022692"/>
    </source>
</evidence>
<dbReference type="GO" id="GO:0055085">
    <property type="term" value="P:transmembrane transport"/>
    <property type="evidence" value="ECO:0007669"/>
    <property type="project" value="InterPro"/>
</dbReference>
<feature type="transmembrane region" description="Helical" evidence="7">
    <location>
        <begin position="189"/>
        <end position="208"/>
    </location>
</feature>
<accession>A0A1R0XD89</accession>
<dbReference type="InterPro" id="IPR000515">
    <property type="entry name" value="MetI-like"/>
</dbReference>
<dbReference type="Gene3D" id="1.10.3720.10">
    <property type="entry name" value="MetI-like"/>
    <property type="match status" value="1"/>
</dbReference>
<keyword evidence="6 7" id="KW-0472">Membrane</keyword>
<comment type="subcellular location">
    <subcellularLocation>
        <location evidence="1 7">Cell membrane</location>
        <topology evidence="1 7">Multi-pass membrane protein</topology>
    </subcellularLocation>
</comment>
<dbReference type="EMBL" id="MKQP01000015">
    <property type="protein sequence ID" value="OMD33022.1"/>
    <property type="molecule type" value="Genomic_DNA"/>
</dbReference>
<keyword evidence="9" id="KW-0067">ATP-binding</keyword>
<dbReference type="PROSITE" id="PS50928">
    <property type="entry name" value="ABC_TM1"/>
    <property type="match status" value="1"/>
</dbReference>
<dbReference type="PANTHER" id="PTHR43744:SF12">
    <property type="entry name" value="ABC TRANSPORTER PERMEASE PROTEIN MG189-RELATED"/>
    <property type="match status" value="1"/>
</dbReference>
<feature type="transmembrane region" description="Helical" evidence="7">
    <location>
        <begin position="21"/>
        <end position="39"/>
    </location>
</feature>
<protein>
    <submittedName>
        <fullName evidence="9">Sugar ABC transporter ATP-binding protein</fullName>
    </submittedName>
</protein>
<feature type="transmembrane region" description="Helical" evidence="7">
    <location>
        <begin position="248"/>
        <end position="269"/>
    </location>
</feature>
<proteinExistence type="inferred from homology"/>
<gene>
    <name evidence="9" type="ORF">BJP51_13780</name>
</gene>
<dbReference type="PANTHER" id="PTHR43744">
    <property type="entry name" value="ABC TRANSPORTER PERMEASE PROTEIN MG189-RELATED-RELATED"/>
    <property type="match status" value="1"/>
</dbReference>
<feature type="transmembrane region" description="Helical" evidence="7">
    <location>
        <begin position="113"/>
        <end position="134"/>
    </location>
</feature>
<evidence type="ECO:0000256" key="3">
    <source>
        <dbReference type="ARBA" id="ARBA00022475"/>
    </source>
</evidence>
<evidence type="ECO:0000256" key="5">
    <source>
        <dbReference type="ARBA" id="ARBA00022989"/>
    </source>
</evidence>
<evidence type="ECO:0000256" key="6">
    <source>
        <dbReference type="ARBA" id="ARBA00023136"/>
    </source>
</evidence>
<evidence type="ECO:0000256" key="7">
    <source>
        <dbReference type="RuleBase" id="RU363032"/>
    </source>
</evidence>
<dbReference type="SUPFAM" id="SSF161098">
    <property type="entry name" value="MetI-like"/>
    <property type="match status" value="1"/>
</dbReference>
<evidence type="ECO:0000256" key="1">
    <source>
        <dbReference type="ARBA" id="ARBA00004651"/>
    </source>
</evidence>
<dbReference type="InterPro" id="IPR035906">
    <property type="entry name" value="MetI-like_sf"/>
</dbReference>
<keyword evidence="4 7" id="KW-0812">Transmembrane</keyword>
<dbReference type="GeneID" id="31570073"/>
<feature type="transmembrane region" description="Helical" evidence="7">
    <location>
        <begin position="146"/>
        <end position="168"/>
    </location>
</feature>
<dbReference type="Pfam" id="PF00528">
    <property type="entry name" value="BPD_transp_1"/>
    <property type="match status" value="1"/>
</dbReference>
<evidence type="ECO:0000259" key="8">
    <source>
        <dbReference type="PROSITE" id="PS50928"/>
    </source>
</evidence>
<comment type="similarity">
    <text evidence="7">Belongs to the binding-protein-dependent transport system permease family.</text>
</comment>
<keyword evidence="5 7" id="KW-1133">Transmembrane helix</keyword>
<dbReference type="GO" id="GO:0005524">
    <property type="term" value="F:ATP binding"/>
    <property type="evidence" value="ECO:0007669"/>
    <property type="project" value="UniProtKB-KW"/>
</dbReference>
<keyword evidence="2 7" id="KW-0813">Transport</keyword>
<dbReference type="CDD" id="cd06261">
    <property type="entry name" value="TM_PBP2"/>
    <property type="match status" value="1"/>
</dbReference>
<evidence type="ECO:0000313" key="9">
    <source>
        <dbReference type="EMBL" id="OMD33022.1"/>
    </source>
</evidence>
<comment type="caution">
    <text evidence="9">The sequence shown here is derived from an EMBL/GenBank/DDBJ whole genome shotgun (WGS) entry which is preliminary data.</text>
</comment>
<keyword evidence="9" id="KW-0547">Nucleotide-binding</keyword>
<dbReference type="AlphaFoldDB" id="A0A1R0XD89"/>
<dbReference type="RefSeq" id="WP_036675746.1">
    <property type="nucleotide sequence ID" value="NZ_CP009428.1"/>
</dbReference>
<feature type="domain" description="ABC transmembrane type-1" evidence="8">
    <location>
        <begin position="78"/>
        <end position="269"/>
    </location>
</feature>
<reference evidence="9 10" key="1">
    <citation type="submission" date="2016-10" db="EMBL/GenBank/DDBJ databases">
        <title>Paenibacillus species isolates.</title>
        <authorList>
            <person name="Beno S.M."/>
        </authorList>
    </citation>
    <scope>NUCLEOTIDE SEQUENCE [LARGE SCALE GENOMIC DNA]</scope>
    <source>
        <strain evidence="9 10">FSL H7-0604</strain>
    </source>
</reference>
<keyword evidence="3" id="KW-1003">Cell membrane</keyword>
<dbReference type="KEGG" id="pod:PODO_07465"/>
<evidence type="ECO:0000313" key="10">
    <source>
        <dbReference type="Proteomes" id="UP000187465"/>
    </source>
</evidence>
<name>A0A1R0XD89_9BACL</name>
<feature type="transmembrane region" description="Helical" evidence="7">
    <location>
        <begin position="82"/>
        <end position="106"/>
    </location>
</feature>
<sequence>MRQRSFLHGKLKPIQKILLYLILYGGVILFAFPLFWMLVTSLKTMGDIHKVPMIWLPSSIQWSNYKQIFIDAPMGRYLLNSVGYTCISVFGTVLASSMAAFAFARLRARGNMLLFVLVLSTMMIPSQVTLIPQYLLFNQIHWTNSYLPLIVPAFTGSAFVIFLLRQFYLGISREMDEAVKIDGGGHLVMYWRILLPLSAPALATSAVLEIMSRWNDLFGPLIYLSESSQYPLSLGLANFTAAYGQTPWNLLMAASVVTVFPLLLLFFFAQKVFIQGIVISGSKG</sequence>
<dbReference type="GO" id="GO:0005886">
    <property type="term" value="C:plasma membrane"/>
    <property type="evidence" value="ECO:0007669"/>
    <property type="project" value="UniProtKB-SubCell"/>
</dbReference>
<dbReference type="Proteomes" id="UP000187465">
    <property type="component" value="Unassembled WGS sequence"/>
</dbReference>
<evidence type="ECO:0000256" key="2">
    <source>
        <dbReference type="ARBA" id="ARBA00022448"/>
    </source>
</evidence>
<organism evidence="9 10">
    <name type="scientific">Paenibacillus odorifer</name>
    <dbReference type="NCBI Taxonomy" id="189426"/>
    <lineage>
        <taxon>Bacteria</taxon>
        <taxon>Bacillati</taxon>
        <taxon>Bacillota</taxon>
        <taxon>Bacilli</taxon>
        <taxon>Bacillales</taxon>
        <taxon>Paenibacillaceae</taxon>
        <taxon>Paenibacillus</taxon>
    </lineage>
</organism>